<evidence type="ECO:0000259" key="2">
    <source>
        <dbReference type="PROSITE" id="PS50144"/>
    </source>
</evidence>
<accession>A0ABN8P0J6</accession>
<dbReference type="PANTHER" id="PTHR10131">
    <property type="entry name" value="TNF RECEPTOR ASSOCIATED FACTOR"/>
    <property type="match status" value="1"/>
</dbReference>
<organism evidence="3 4">
    <name type="scientific">Porites lobata</name>
    <dbReference type="NCBI Taxonomy" id="104759"/>
    <lineage>
        <taxon>Eukaryota</taxon>
        <taxon>Metazoa</taxon>
        <taxon>Cnidaria</taxon>
        <taxon>Anthozoa</taxon>
        <taxon>Hexacorallia</taxon>
        <taxon>Scleractinia</taxon>
        <taxon>Fungiina</taxon>
        <taxon>Poritidae</taxon>
        <taxon>Porites</taxon>
    </lineage>
</organism>
<feature type="domain" description="MATH" evidence="2">
    <location>
        <begin position="130"/>
        <end position="280"/>
    </location>
</feature>
<evidence type="ECO:0000313" key="3">
    <source>
        <dbReference type="EMBL" id="CAH3128387.1"/>
    </source>
</evidence>
<dbReference type="Proteomes" id="UP001159405">
    <property type="component" value="Unassembled WGS sequence"/>
</dbReference>
<protein>
    <recommendedName>
        <fullName evidence="2">MATH domain-containing protein</fullName>
    </recommendedName>
</protein>
<evidence type="ECO:0000256" key="1">
    <source>
        <dbReference type="SAM" id="MobiDB-lite"/>
    </source>
</evidence>
<keyword evidence="4" id="KW-1185">Reference proteome</keyword>
<dbReference type="EMBL" id="CALNXK010000045">
    <property type="protein sequence ID" value="CAH3128387.1"/>
    <property type="molecule type" value="Genomic_DNA"/>
</dbReference>
<reference evidence="3 4" key="1">
    <citation type="submission" date="2022-05" db="EMBL/GenBank/DDBJ databases">
        <authorList>
            <consortium name="Genoscope - CEA"/>
            <person name="William W."/>
        </authorList>
    </citation>
    <scope>NUCLEOTIDE SEQUENCE [LARGE SCALE GENOMIC DNA]</scope>
</reference>
<feature type="non-terminal residue" evidence="3">
    <location>
        <position position="1"/>
    </location>
</feature>
<evidence type="ECO:0000313" key="4">
    <source>
        <dbReference type="Proteomes" id="UP001159405"/>
    </source>
</evidence>
<proteinExistence type="predicted"/>
<dbReference type="InterPro" id="IPR008974">
    <property type="entry name" value="TRAF-like"/>
</dbReference>
<dbReference type="Pfam" id="PF21355">
    <property type="entry name" value="TRAF-mep_MATH"/>
    <property type="match status" value="1"/>
</dbReference>
<dbReference type="PROSITE" id="PS50144">
    <property type="entry name" value="MATH"/>
    <property type="match status" value="1"/>
</dbReference>
<dbReference type="SUPFAM" id="SSF49599">
    <property type="entry name" value="TRAF domain-like"/>
    <property type="match status" value="1"/>
</dbReference>
<dbReference type="PANTHER" id="PTHR10131:SF152">
    <property type="entry name" value="TNF RECEPTOR-ASSOCIATED FACTOR 6"/>
    <property type="match status" value="1"/>
</dbReference>
<feature type="region of interest" description="Disordered" evidence="1">
    <location>
        <begin position="50"/>
        <end position="75"/>
    </location>
</feature>
<gene>
    <name evidence="3" type="ORF">PLOB_00033596</name>
</gene>
<sequence>EELPQSVGTPSYQVISQAEARVTLTHEQPIELVVMSKYVGCLQEVIERSLQSGRGEPRHSPSGIQPQSEQASEGLDLSQLVLSPAGLSIEHISDNSSSEQQGNSNSQRLSINRLCYTQGEMLLPGSTFDGHFIILPMRNYSQHHQDAVNGRICSFEGPPIHTGPYGYKLGIRMFPVGIDHGDSRHAGLFIGMMPGKYDNILKWPFMAIITLTILDQGSSADSCNDISRTFVTSGNQRAFQKPIATGQSDMLYGYPEFVPIEMVCSPRYSKDDTVFIKIEIRPCGIH</sequence>
<name>A0ABN8P0J6_9CNID</name>
<dbReference type="InterPro" id="IPR002083">
    <property type="entry name" value="MATH/TRAF_dom"/>
</dbReference>
<comment type="caution">
    <text evidence="3">The sequence shown here is derived from an EMBL/GenBank/DDBJ whole genome shotgun (WGS) entry which is preliminary data.</text>
</comment>
<dbReference type="Gene3D" id="2.60.210.10">
    <property type="entry name" value="Apoptosis, Tumor Necrosis Factor Receptor Associated Protein 2, Chain A"/>
    <property type="match status" value="1"/>
</dbReference>
<feature type="compositionally biased region" description="Polar residues" evidence="1">
    <location>
        <begin position="62"/>
        <end position="71"/>
    </location>
</feature>
<dbReference type="InterPro" id="IPR049342">
    <property type="entry name" value="TRAF1-6_MATH_dom"/>
</dbReference>